<feature type="region of interest" description="Disordered" evidence="5">
    <location>
        <begin position="510"/>
        <end position="542"/>
    </location>
</feature>
<evidence type="ECO:0000256" key="3">
    <source>
        <dbReference type="ARBA" id="ARBA00022989"/>
    </source>
</evidence>
<dbReference type="GO" id="GO:0016020">
    <property type="term" value="C:membrane"/>
    <property type="evidence" value="ECO:0007669"/>
    <property type="project" value="UniProtKB-SubCell"/>
</dbReference>
<name>A0A5M3MSX5_CONPW</name>
<feature type="region of interest" description="Disordered" evidence="5">
    <location>
        <begin position="72"/>
        <end position="92"/>
    </location>
</feature>
<feature type="transmembrane region" description="Helical" evidence="6">
    <location>
        <begin position="371"/>
        <end position="393"/>
    </location>
</feature>
<dbReference type="SUPFAM" id="SSF103481">
    <property type="entry name" value="Multidrug resistance efflux transporter EmrE"/>
    <property type="match status" value="1"/>
</dbReference>
<dbReference type="GO" id="GO:0015095">
    <property type="term" value="F:magnesium ion transmembrane transporter activity"/>
    <property type="evidence" value="ECO:0007669"/>
    <property type="project" value="InterPro"/>
</dbReference>
<comment type="subcellular location">
    <subcellularLocation>
        <location evidence="1">Membrane</location>
        <topology evidence="1">Multi-pass membrane protein</topology>
    </subcellularLocation>
</comment>
<dbReference type="AlphaFoldDB" id="A0A5M3MSX5"/>
<feature type="compositionally biased region" description="Basic and acidic residues" evidence="5">
    <location>
        <begin position="513"/>
        <end position="531"/>
    </location>
</feature>
<accession>A0A5M3MSX5</accession>
<keyword evidence="4 6" id="KW-0472">Membrane</keyword>
<dbReference type="Pfam" id="PF05653">
    <property type="entry name" value="Mg_trans_NIPA"/>
    <property type="match status" value="1"/>
</dbReference>
<protein>
    <submittedName>
        <fullName evidence="7">DUF803-domain-containing protein</fullName>
    </submittedName>
</protein>
<feature type="transmembrane region" description="Helical" evidence="6">
    <location>
        <begin position="237"/>
        <end position="257"/>
    </location>
</feature>
<feature type="transmembrane region" description="Helical" evidence="6">
    <location>
        <begin position="306"/>
        <end position="329"/>
    </location>
</feature>
<evidence type="ECO:0000256" key="5">
    <source>
        <dbReference type="SAM" id="MobiDB-lite"/>
    </source>
</evidence>
<evidence type="ECO:0000256" key="4">
    <source>
        <dbReference type="ARBA" id="ARBA00023136"/>
    </source>
</evidence>
<dbReference type="InterPro" id="IPR037185">
    <property type="entry name" value="EmrE-like"/>
</dbReference>
<feature type="compositionally biased region" description="Polar residues" evidence="5">
    <location>
        <begin position="77"/>
        <end position="89"/>
    </location>
</feature>
<reference evidence="8" key="1">
    <citation type="journal article" date="2012" name="Science">
        <title>The Paleozoic origin of enzymatic lignin decomposition reconstructed from 31 fungal genomes.</title>
        <authorList>
            <person name="Floudas D."/>
            <person name="Binder M."/>
            <person name="Riley R."/>
            <person name="Barry K."/>
            <person name="Blanchette R.A."/>
            <person name="Henrissat B."/>
            <person name="Martinez A.T."/>
            <person name="Otillar R."/>
            <person name="Spatafora J.W."/>
            <person name="Yadav J.S."/>
            <person name="Aerts A."/>
            <person name="Benoit I."/>
            <person name="Boyd A."/>
            <person name="Carlson A."/>
            <person name="Copeland A."/>
            <person name="Coutinho P.M."/>
            <person name="de Vries R.P."/>
            <person name="Ferreira P."/>
            <person name="Findley K."/>
            <person name="Foster B."/>
            <person name="Gaskell J."/>
            <person name="Glotzer D."/>
            <person name="Gorecki P."/>
            <person name="Heitman J."/>
            <person name="Hesse C."/>
            <person name="Hori C."/>
            <person name="Igarashi K."/>
            <person name="Jurgens J.A."/>
            <person name="Kallen N."/>
            <person name="Kersten P."/>
            <person name="Kohler A."/>
            <person name="Kuees U."/>
            <person name="Kumar T.K.A."/>
            <person name="Kuo A."/>
            <person name="LaButti K."/>
            <person name="Larrondo L.F."/>
            <person name="Lindquist E."/>
            <person name="Ling A."/>
            <person name="Lombard V."/>
            <person name="Lucas S."/>
            <person name="Lundell T."/>
            <person name="Martin R."/>
            <person name="McLaughlin D.J."/>
            <person name="Morgenstern I."/>
            <person name="Morin E."/>
            <person name="Murat C."/>
            <person name="Nagy L.G."/>
            <person name="Nolan M."/>
            <person name="Ohm R.A."/>
            <person name="Patyshakuliyeva A."/>
            <person name="Rokas A."/>
            <person name="Ruiz-Duenas F.J."/>
            <person name="Sabat G."/>
            <person name="Salamov A."/>
            <person name="Samejima M."/>
            <person name="Schmutz J."/>
            <person name="Slot J.C."/>
            <person name="St John F."/>
            <person name="Stenlid J."/>
            <person name="Sun H."/>
            <person name="Sun S."/>
            <person name="Syed K."/>
            <person name="Tsang A."/>
            <person name="Wiebenga A."/>
            <person name="Young D."/>
            <person name="Pisabarro A."/>
            <person name="Eastwood D.C."/>
            <person name="Martin F."/>
            <person name="Cullen D."/>
            <person name="Grigoriev I.V."/>
            <person name="Hibbett D.S."/>
        </authorList>
    </citation>
    <scope>NUCLEOTIDE SEQUENCE [LARGE SCALE GENOMIC DNA]</scope>
    <source>
        <strain evidence="8">RWD-64-598 SS2</strain>
    </source>
</reference>
<dbReference type="OMA" id="EWITYPL"/>
<dbReference type="OrthoDB" id="165382at2759"/>
<dbReference type="RefSeq" id="XP_007767949.1">
    <property type="nucleotide sequence ID" value="XM_007769759.1"/>
</dbReference>
<keyword evidence="8" id="KW-1185">Reference proteome</keyword>
<evidence type="ECO:0000313" key="8">
    <source>
        <dbReference type="Proteomes" id="UP000053558"/>
    </source>
</evidence>
<feature type="transmembrane region" description="Helical" evidence="6">
    <location>
        <begin position="277"/>
        <end position="294"/>
    </location>
</feature>
<sequence length="542" mass="57856">MAPPLFVLSSDLPSPLEDPSIYLPHLDIRTAAGITVAVIGNILISLALNLQKLAHKRLDRKRAAANRHAASALQRARSGSITPTQTQPAANGWASQEAVPLLGGSTAKHGRKTSLATRFLPFRASFGSGGAAAHDGEEPWIMPVDVVERGERGPLVREGNGKAPASMEDLEEGEHEYLKSKLWWLGFGLMNVGEAGNFISYAFAPASLVAPLGTFALIANCFFAPLLLRERFRKRDLFGILLAIIGAVTVVLSSPSSDEAPVLTPPALVKAICERRFVVFSLCYLVGAIVLGTLSRGMAGRRNVLIDIGLCAIFGGFTVLATKAISTLLTKEWFNMFKEWITYPLLLVLVATGILQIRYLNRALQRFDAKLVIPTQFVLFTLSAVTGSAVLYGDFNRATFHQMVTFLYGCGATFAGVFVIAWAAPNSEDDEDGQAGNASALADGAGPVGAADIGALGGSASASRVGSVSRAGSRPVLVMPRGARETPLLRNKPSAVSLVGLSPAQHLLLVHTPPRDREQNWDQREDDRDGESIGSVRGGRRA</sequence>
<organism evidence="7 8">
    <name type="scientific">Coniophora puteana (strain RWD-64-598)</name>
    <name type="common">Brown rot fungus</name>
    <dbReference type="NCBI Taxonomy" id="741705"/>
    <lineage>
        <taxon>Eukaryota</taxon>
        <taxon>Fungi</taxon>
        <taxon>Dikarya</taxon>
        <taxon>Basidiomycota</taxon>
        <taxon>Agaricomycotina</taxon>
        <taxon>Agaricomycetes</taxon>
        <taxon>Agaricomycetidae</taxon>
        <taxon>Boletales</taxon>
        <taxon>Coniophorineae</taxon>
        <taxon>Coniophoraceae</taxon>
        <taxon>Coniophora</taxon>
    </lineage>
</organism>
<proteinExistence type="predicted"/>
<dbReference type="Proteomes" id="UP000053558">
    <property type="component" value="Unassembled WGS sequence"/>
</dbReference>
<evidence type="ECO:0000256" key="2">
    <source>
        <dbReference type="ARBA" id="ARBA00022692"/>
    </source>
</evidence>
<gene>
    <name evidence="7" type="ORF">CONPUDRAFT_122849</name>
</gene>
<dbReference type="KEGG" id="cput:CONPUDRAFT_122849"/>
<dbReference type="PANTHER" id="PTHR12570:SF65">
    <property type="entry name" value="MAGNESIUM TRANSPORTER NIPA9-RELATED"/>
    <property type="match status" value="1"/>
</dbReference>
<keyword evidence="2 6" id="KW-0812">Transmembrane</keyword>
<feature type="transmembrane region" description="Helical" evidence="6">
    <location>
        <begin position="28"/>
        <end position="50"/>
    </location>
</feature>
<feature type="transmembrane region" description="Helical" evidence="6">
    <location>
        <begin position="341"/>
        <end position="359"/>
    </location>
</feature>
<evidence type="ECO:0000313" key="7">
    <source>
        <dbReference type="EMBL" id="EIW82196.1"/>
    </source>
</evidence>
<feature type="transmembrane region" description="Helical" evidence="6">
    <location>
        <begin position="405"/>
        <end position="424"/>
    </location>
</feature>
<keyword evidence="3 6" id="KW-1133">Transmembrane helix</keyword>
<feature type="transmembrane region" description="Helical" evidence="6">
    <location>
        <begin position="182"/>
        <end position="203"/>
    </location>
</feature>
<dbReference type="EMBL" id="JH711577">
    <property type="protein sequence ID" value="EIW82196.1"/>
    <property type="molecule type" value="Genomic_DNA"/>
</dbReference>
<feature type="transmembrane region" description="Helical" evidence="6">
    <location>
        <begin position="209"/>
        <end position="228"/>
    </location>
</feature>
<dbReference type="PANTHER" id="PTHR12570">
    <property type="match status" value="1"/>
</dbReference>
<evidence type="ECO:0000256" key="1">
    <source>
        <dbReference type="ARBA" id="ARBA00004141"/>
    </source>
</evidence>
<dbReference type="GeneID" id="19199719"/>
<dbReference type="InterPro" id="IPR008521">
    <property type="entry name" value="Mg_trans_NIPA"/>
</dbReference>
<comment type="caution">
    <text evidence="7">The sequence shown here is derived from an EMBL/GenBank/DDBJ whole genome shotgun (WGS) entry which is preliminary data.</text>
</comment>
<evidence type="ECO:0000256" key="6">
    <source>
        <dbReference type="SAM" id="Phobius"/>
    </source>
</evidence>